<dbReference type="PANTHER" id="PTHR43331:SF1">
    <property type="entry name" value="HOMOSERINE DEHYDROGENASE"/>
    <property type="match status" value="1"/>
</dbReference>
<name>A0A934KLJ7_9BACT</name>
<dbReference type="GO" id="GO:0009088">
    <property type="term" value="P:threonine biosynthetic process"/>
    <property type="evidence" value="ECO:0007669"/>
    <property type="project" value="UniProtKB-KW"/>
</dbReference>
<dbReference type="Gene3D" id="3.30.70.260">
    <property type="match status" value="1"/>
</dbReference>
<dbReference type="Pfam" id="PF03447">
    <property type="entry name" value="NAD_binding_3"/>
    <property type="match status" value="1"/>
</dbReference>
<dbReference type="GO" id="GO:0050661">
    <property type="term" value="F:NADP binding"/>
    <property type="evidence" value="ECO:0007669"/>
    <property type="project" value="InterPro"/>
</dbReference>
<protein>
    <recommendedName>
        <fullName evidence="5 12">Homoserine dehydrogenase</fullName>
        <ecNumber evidence="4 12">1.1.1.3</ecNumber>
    </recommendedName>
</protein>
<evidence type="ECO:0000256" key="12">
    <source>
        <dbReference type="RuleBase" id="RU000579"/>
    </source>
</evidence>
<comment type="pathway">
    <text evidence="2 12">Amino-acid biosynthesis; L-methionine biosynthesis via de novo pathway; L-homoserine from L-aspartate: step 3/3.</text>
</comment>
<reference evidence="16 17" key="1">
    <citation type="submission" date="2020-10" db="EMBL/GenBank/DDBJ databases">
        <title>Ca. Dormibacterota MAGs.</title>
        <authorList>
            <person name="Montgomery K."/>
        </authorList>
    </citation>
    <scope>NUCLEOTIDE SEQUENCE [LARGE SCALE GENOMIC DNA]</scope>
    <source>
        <strain evidence="16">Mitchell_Peninsula_5</strain>
    </source>
</reference>
<feature type="domain" description="Homoserine dehydrogenase catalytic" evidence="14">
    <location>
        <begin position="138"/>
        <end position="316"/>
    </location>
</feature>
<evidence type="ECO:0000256" key="10">
    <source>
        <dbReference type="ARBA" id="ARBA00023167"/>
    </source>
</evidence>
<evidence type="ECO:0000256" key="9">
    <source>
        <dbReference type="ARBA" id="ARBA00023053"/>
    </source>
</evidence>
<comment type="similarity">
    <text evidence="3 13">Belongs to the homoserine dehydrogenase family.</text>
</comment>
<dbReference type="Gene3D" id="3.40.50.720">
    <property type="entry name" value="NAD(P)-binding Rossmann-like Domain"/>
    <property type="match status" value="1"/>
</dbReference>
<dbReference type="InterPro" id="IPR036291">
    <property type="entry name" value="NAD(P)-bd_dom_sf"/>
</dbReference>
<dbReference type="EC" id="1.1.1.3" evidence="4 12"/>
<dbReference type="Proteomes" id="UP000614410">
    <property type="component" value="Unassembled WGS sequence"/>
</dbReference>
<organism evidence="16 17">
    <name type="scientific">Candidatus Amunia macphersoniae</name>
    <dbReference type="NCBI Taxonomy" id="3127014"/>
    <lineage>
        <taxon>Bacteria</taxon>
        <taxon>Bacillati</taxon>
        <taxon>Candidatus Dormiibacterota</taxon>
        <taxon>Candidatus Dormibacteria</taxon>
        <taxon>Candidatus Aeolococcales</taxon>
        <taxon>Candidatus Aeolococcaceae</taxon>
        <taxon>Candidatus Amunia</taxon>
    </lineage>
</organism>
<evidence type="ECO:0000256" key="6">
    <source>
        <dbReference type="ARBA" id="ARBA00022605"/>
    </source>
</evidence>
<evidence type="ECO:0000256" key="2">
    <source>
        <dbReference type="ARBA" id="ARBA00005062"/>
    </source>
</evidence>
<dbReference type="Gene3D" id="3.30.360.10">
    <property type="entry name" value="Dihydrodipicolinate Reductase, domain 2"/>
    <property type="match status" value="1"/>
</dbReference>
<accession>A0A934KLJ7</accession>
<proteinExistence type="inferred from homology"/>
<dbReference type="NCBIfam" id="NF004976">
    <property type="entry name" value="PRK06349.1"/>
    <property type="match status" value="1"/>
</dbReference>
<keyword evidence="12" id="KW-0521">NADP</keyword>
<dbReference type="InterPro" id="IPR005106">
    <property type="entry name" value="Asp/hSer_DH_NAD-bd"/>
</dbReference>
<dbReference type="PANTHER" id="PTHR43331">
    <property type="entry name" value="HOMOSERINE DEHYDROGENASE"/>
    <property type="match status" value="1"/>
</dbReference>
<keyword evidence="10 12" id="KW-0486">Methionine biosynthesis</keyword>
<evidence type="ECO:0000256" key="3">
    <source>
        <dbReference type="ARBA" id="ARBA00006753"/>
    </source>
</evidence>
<dbReference type="EMBL" id="JAEKNN010000053">
    <property type="protein sequence ID" value="MBJ7609912.1"/>
    <property type="molecule type" value="Genomic_DNA"/>
</dbReference>
<evidence type="ECO:0000256" key="7">
    <source>
        <dbReference type="ARBA" id="ARBA00022697"/>
    </source>
</evidence>
<dbReference type="GO" id="GO:0004412">
    <property type="term" value="F:homoserine dehydrogenase activity"/>
    <property type="evidence" value="ECO:0007669"/>
    <property type="project" value="UniProtKB-EC"/>
</dbReference>
<evidence type="ECO:0000256" key="8">
    <source>
        <dbReference type="ARBA" id="ARBA00023002"/>
    </source>
</evidence>
<dbReference type="SUPFAM" id="SSF55347">
    <property type="entry name" value="Glyceraldehyde-3-phosphate dehydrogenase-like, C-terminal domain"/>
    <property type="match status" value="1"/>
</dbReference>
<dbReference type="GO" id="GO:0009086">
    <property type="term" value="P:methionine biosynthetic process"/>
    <property type="evidence" value="ECO:0007669"/>
    <property type="project" value="UniProtKB-KW"/>
</dbReference>
<keyword evidence="7 12" id="KW-0791">Threonine biosynthesis</keyword>
<dbReference type="PROSITE" id="PS01042">
    <property type="entry name" value="HOMOSER_DHGENASE"/>
    <property type="match status" value="1"/>
</dbReference>
<evidence type="ECO:0000256" key="4">
    <source>
        <dbReference type="ARBA" id="ARBA00013213"/>
    </source>
</evidence>
<feature type="domain" description="Aspartate/homoserine dehydrogenase NAD-binding" evidence="15">
    <location>
        <begin position="11"/>
        <end position="130"/>
    </location>
</feature>
<dbReference type="InterPro" id="IPR019811">
    <property type="entry name" value="HDH_CS"/>
</dbReference>
<evidence type="ECO:0000259" key="15">
    <source>
        <dbReference type="Pfam" id="PF03447"/>
    </source>
</evidence>
<evidence type="ECO:0000259" key="14">
    <source>
        <dbReference type="Pfam" id="PF00742"/>
    </source>
</evidence>
<sequence length="426" mass="43749">MAAEVGVGMVGLGTVGRAVARRLVQRWELLGERAGATPVLRRVAVGDLTRPRDVELPQVRLDSNPEELVDDPRVGLVVEVMGGVDRASALMDRALRARKPVVTANKAAMAVHGLELAALATEHGVSLRYEAAAGAGIPAVAVLRDSLRGDLVSSLEMIINGTTNIILSRMERKGDGLEDALAEAQRRGVAEADPSADIDGHDAAAKLVLLSRLAFDAAFATEDVDTVGIRGVEPADIACAARLGGSVKLVAQATRTRSSVVLTVRPTLVLAGHPLHGVDDADNAVVISSDLAGPVLLRGLGGGGDSTASAVVSDIVATVRAPTEPPPLPRLRPAAADAGALDRGAYIRVRLRDVDEAARLVVQALEDRGLPVLASQALAAGAGDAAQLAVVTAPVAGEMLERALETLDSLAVVAAVVTSMDCVGVA</sequence>
<evidence type="ECO:0000313" key="17">
    <source>
        <dbReference type="Proteomes" id="UP000614410"/>
    </source>
</evidence>
<keyword evidence="9" id="KW-0915">Sodium</keyword>
<keyword evidence="6 12" id="KW-0028">Amino-acid biosynthesis</keyword>
<dbReference type="FunFam" id="3.30.360.10:FF:000005">
    <property type="entry name" value="Homoserine dehydrogenase"/>
    <property type="match status" value="1"/>
</dbReference>
<evidence type="ECO:0000256" key="11">
    <source>
        <dbReference type="ARBA" id="ARBA00048841"/>
    </source>
</evidence>
<dbReference type="Pfam" id="PF00742">
    <property type="entry name" value="Homoserine_dh"/>
    <property type="match status" value="1"/>
</dbReference>
<dbReference type="SUPFAM" id="SSF51735">
    <property type="entry name" value="NAD(P)-binding Rossmann-fold domains"/>
    <property type="match status" value="1"/>
</dbReference>
<dbReference type="AlphaFoldDB" id="A0A934KLJ7"/>
<evidence type="ECO:0000313" key="16">
    <source>
        <dbReference type="EMBL" id="MBJ7609912.1"/>
    </source>
</evidence>
<evidence type="ECO:0000256" key="13">
    <source>
        <dbReference type="RuleBase" id="RU004171"/>
    </source>
</evidence>
<comment type="pathway">
    <text evidence="1 12">Amino-acid biosynthesis; L-threonine biosynthesis; L-threonine from L-aspartate: step 3/5.</text>
</comment>
<dbReference type="InterPro" id="IPR001342">
    <property type="entry name" value="HDH_cat"/>
</dbReference>
<keyword evidence="8 12" id="KW-0560">Oxidoreductase</keyword>
<gene>
    <name evidence="16" type="ORF">JF887_10865</name>
</gene>
<comment type="caution">
    <text evidence="16">The sequence shown here is derived from an EMBL/GenBank/DDBJ whole genome shotgun (WGS) entry which is preliminary data.</text>
</comment>
<comment type="catalytic activity">
    <reaction evidence="11">
        <text>L-homoserine + NADP(+) = L-aspartate 4-semialdehyde + NADPH + H(+)</text>
        <dbReference type="Rhea" id="RHEA:15761"/>
        <dbReference type="ChEBI" id="CHEBI:15378"/>
        <dbReference type="ChEBI" id="CHEBI:57476"/>
        <dbReference type="ChEBI" id="CHEBI:57783"/>
        <dbReference type="ChEBI" id="CHEBI:58349"/>
        <dbReference type="ChEBI" id="CHEBI:537519"/>
        <dbReference type="EC" id="1.1.1.3"/>
    </reaction>
    <physiologicalReaction direction="right-to-left" evidence="11">
        <dbReference type="Rhea" id="RHEA:15763"/>
    </physiologicalReaction>
</comment>
<evidence type="ECO:0000256" key="5">
    <source>
        <dbReference type="ARBA" id="ARBA00013376"/>
    </source>
</evidence>
<evidence type="ECO:0000256" key="1">
    <source>
        <dbReference type="ARBA" id="ARBA00005056"/>
    </source>
</evidence>